<evidence type="ECO:0000256" key="4">
    <source>
        <dbReference type="ARBA" id="ARBA00022729"/>
    </source>
</evidence>
<feature type="domain" description="Glucose-methanol-choline oxidoreductase N-terminal" evidence="9">
    <location>
        <begin position="86"/>
        <end position="109"/>
    </location>
</feature>
<keyword evidence="12" id="KW-1185">Reference proteome</keyword>
<dbReference type="GO" id="GO:0016829">
    <property type="term" value="F:lyase activity"/>
    <property type="evidence" value="ECO:0007669"/>
    <property type="project" value="UniProtKB-KW"/>
</dbReference>
<dbReference type="InterPro" id="IPR036188">
    <property type="entry name" value="FAD/NAD-bd_sf"/>
</dbReference>
<evidence type="ECO:0000313" key="11">
    <source>
        <dbReference type="EMBL" id="KAF7828045.1"/>
    </source>
</evidence>
<evidence type="ECO:0000256" key="8">
    <source>
        <dbReference type="RuleBase" id="RU003968"/>
    </source>
</evidence>
<organism evidence="11 12">
    <name type="scientific">Senna tora</name>
    <dbReference type="NCBI Taxonomy" id="362788"/>
    <lineage>
        <taxon>Eukaryota</taxon>
        <taxon>Viridiplantae</taxon>
        <taxon>Streptophyta</taxon>
        <taxon>Embryophyta</taxon>
        <taxon>Tracheophyta</taxon>
        <taxon>Spermatophyta</taxon>
        <taxon>Magnoliopsida</taxon>
        <taxon>eudicotyledons</taxon>
        <taxon>Gunneridae</taxon>
        <taxon>Pentapetalae</taxon>
        <taxon>rosids</taxon>
        <taxon>fabids</taxon>
        <taxon>Fabales</taxon>
        <taxon>Fabaceae</taxon>
        <taxon>Caesalpinioideae</taxon>
        <taxon>Cassia clade</taxon>
        <taxon>Senna</taxon>
    </lineage>
</organism>
<evidence type="ECO:0000256" key="6">
    <source>
        <dbReference type="PIRSR" id="PIRSR000137-2"/>
    </source>
</evidence>
<dbReference type="SUPFAM" id="SSF54373">
    <property type="entry name" value="FAD-linked reductases, C-terminal domain"/>
    <property type="match status" value="1"/>
</dbReference>
<dbReference type="GO" id="GO:0016614">
    <property type="term" value="F:oxidoreductase activity, acting on CH-OH group of donors"/>
    <property type="evidence" value="ECO:0007669"/>
    <property type="project" value="InterPro"/>
</dbReference>
<feature type="binding site" evidence="6">
    <location>
        <position position="88"/>
    </location>
    <ligand>
        <name>FAD</name>
        <dbReference type="ChEBI" id="CHEBI:57692"/>
    </ligand>
</feature>
<keyword evidence="11" id="KW-0456">Lyase</keyword>
<evidence type="ECO:0000259" key="10">
    <source>
        <dbReference type="PROSITE" id="PS00624"/>
    </source>
</evidence>
<dbReference type="Gene3D" id="3.50.50.60">
    <property type="entry name" value="FAD/NAD(P)-binding domain"/>
    <property type="match status" value="1"/>
</dbReference>
<feature type="binding site" evidence="6">
    <location>
        <position position="202"/>
    </location>
    <ligand>
        <name>FAD</name>
        <dbReference type="ChEBI" id="CHEBI:57692"/>
    </ligand>
</feature>
<evidence type="ECO:0000313" key="12">
    <source>
        <dbReference type="Proteomes" id="UP000634136"/>
    </source>
</evidence>
<dbReference type="InterPro" id="IPR000172">
    <property type="entry name" value="GMC_OxRdtase_N"/>
</dbReference>
<dbReference type="PIRSF" id="PIRSF000137">
    <property type="entry name" value="Alcohol_oxidase"/>
    <property type="match status" value="1"/>
</dbReference>
<dbReference type="GO" id="GO:0050660">
    <property type="term" value="F:flavin adenine dinucleotide binding"/>
    <property type="evidence" value="ECO:0007669"/>
    <property type="project" value="InterPro"/>
</dbReference>
<comment type="cofactor">
    <cofactor evidence="1 6">
        <name>FAD</name>
        <dbReference type="ChEBI" id="CHEBI:57692"/>
    </cofactor>
</comment>
<evidence type="ECO:0000256" key="2">
    <source>
        <dbReference type="ARBA" id="ARBA00010790"/>
    </source>
</evidence>
<dbReference type="Pfam" id="PF05199">
    <property type="entry name" value="GMC_oxred_C"/>
    <property type="match status" value="1"/>
</dbReference>
<reference evidence="11" key="1">
    <citation type="submission" date="2020-09" db="EMBL/GenBank/DDBJ databases">
        <title>Genome-Enabled Discovery of Anthraquinone Biosynthesis in Senna tora.</title>
        <authorList>
            <person name="Kang S.-H."/>
            <person name="Pandey R.P."/>
            <person name="Lee C.-M."/>
            <person name="Sim J.-S."/>
            <person name="Jeong J.-T."/>
            <person name="Choi B.-S."/>
            <person name="Jung M."/>
            <person name="Ginzburg D."/>
            <person name="Zhao K."/>
            <person name="Won S.Y."/>
            <person name="Oh T.-J."/>
            <person name="Yu Y."/>
            <person name="Kim N.-H."/>
            <person name="Lee O.R."/>
            <person name="Lee T.-H."/>
            <person name="Bashyal P."/>
            <person name="Kim T.-S."/>
            <person name="Lee W.-H."/>
            <person name="Kawkins C."/>
            <person name="Kim C.-K."/>
            <person name="Kim J.S."/>
            <person name="Ahn B.O."/>
            <person name="Rhee S.Y."/>
            <person name="Sohng J.K."/>
        </authorList>
    </citation>
    <scope>NUCLEOTIDE SEQUENCE</scope>
    <source>
        <tissue evidence="11">Leaf</tissue>
    </source>
</reference>
<name>A0A834TT41_9FABA</name>
<comment type="caution">
    <text evidence="11">The sequence shown here is derived from an EMBL/GenBank/DDBJ whole genome shotgun (WGS) entry which is preliminary data.</text>
</comment>
<keyword evidence="3 8" id="KW-0285">Flavoprotein</keyword>
<evidence type="ECO:0000256" key="7">
    <source>
        <dbReference type="PIRSR" id="PIRSR000137-3"/>
    </source>
</evidence>
<dbReference type="PANTHER" id="PTHR45968">
    <property type="entry name" value="OSJNBA0019K04.7 PROTEIN"/>
    <property type="match status" value="1"/>
</dbReference>
<dbReference type="SUPFAM" id="SSF51905">
    <property type="entry name" value="FAD/NAD(P)-binding domain"/>
    <property type="match status" value="1"/>
</dbReference>
<accession>A0A834TT41</accession>
<evidence type="ECO:0000256" key="5">
    <source>
        <dbReference type="ARBA" id="ARBA00022827"/>
    </source>
</evidence>
<evidence type="ECO:0000256" key="3">
    <source>
        <dbReference type="ARBA" id="ARBA00022630"/>
    </source>
</evidence>
<keyword evidence="4" id="KW-0732">Signal</keyword>
<feature type="domain" description="Glucose-methanol-choline oxidoreductase N-terminal" evidence="10">
    <location>
        <begin position="255"/>
        <end position="269"/>
    </location>
</feature>
<dbReference type="PANTHER" id="PTHR45968:SF19">
    <property type="entry name" value="GLUCOSE-METHANOL-CHOLINE (GMC) OXIDOREDUCTASE FAMILY PROTEIN"/>
    <property type="match status" value="1"/>
</dbReference>
<protein>
    <submittedName>
        <fullName evidence="11">(R)-mandelonitrile lyase-like</fullName>
    </submittedName>
</protein>
<dbReference type="InterPro" id="IPR007867">
    <property type="entry name" value="GMC_OxRtase_C"/>
</dbReference>
<dbReference type="OrthoDB" id="269227at2759"/>
<gene>
    <name evidence="11" type="ORF">G2W53_019209</name>
</gene>
<dbReference type="AlphaFoldDB" id="A0A834TT41"/>
<feature type="binding site" evidence="6">
    <location>
        <position position="459"/>
    </location>
    <ligand>
        <name>FAD</name>
        <dbReference type="ChEBI" id="CHEBI:57692"/>
    </ligand>
</feature>
<comment type="similarity">
    <text evidence="2 8">Belongs to the GMC oxidoreductase family.</text>
</comment>
<evidence type="ECO:0000256" key="1">
    <source>
        <dbReference type="ARBA" id="ARBA00001974"/>
    </source>
</evidence>
<proteinExistence type="inferred from homology"/>
<dbReference type="Pfam" id="PF00732">
    <property type="entry name" value="GMC_oxred_N"/>
    <property type="match status" value="2"/>
</dbReference>
<dbReference type="EMBL" id="JAAIUW010000006">
    <property type="protein sequence ID" value="KAF7828045.1"/>
    <property type="molecule type" value="Genomic_DNA"/>
</dbReference>
<evidence type="ECO:0000259" key="9">
    <source>
        <dbReference type="PROSITE" id="PS00623"/>
    </source>
</evidence>
<dbReference type="PROSITE" id="PS51257">
    <property type="entry name" value="PROKAR_LIPOPROTEIN"/>
    <property type="match status" value="1"/>
</dbReference>
<dbReference type="Gene3D" id="3.30.410.40">
    <property type="match status" value="1"/>
</dbReference>
<dbReference type="Proteomes" id="UP000634136">
    <property type="component" value="Unassembled WGS sequence"/>
</dbReference>
<keyword evidence="7" id="KW-1015">Disulfide bond</keyword>
<dbReference type="InterPro" id="IPR012132">
    <property type="entry name" value="GMC_OxRdtase"/>
</dbReference>
<dbReference type="PROSITE" id="PS00624">
    <property type="entry name" value="GMC_OXRED_2"/>
    <property type="match status" value="1"/>
</dbReference>
<feature type="disulfide bond" evidence="7">
    <location>
        <begin position="383"/>
        <end position="422"/>
    </location>
</feature>
<sequence>MTSDVREVAGKHYDYIIVGGGTAGCPLAATLSEKFSVLLVERGSSPYGNPLVIERRYYGFPLLQTDKYSSVAQSFTSEDGVSNVRGRVLGGSSAINGGIYSRASEEYVDKAGWDKNLVKEAYEWVESKVVFPPVFLSPWQSVAEFSLLESGILPYNGYTVEHLKGTKVSASVFDGFGRRHTSADLLEAANPKTLTVLLNATVKSIIFRHNGNQNKTRAHGIRFIQSKGSLEETHEAYIRKPKNSSSRGDVILAAGALGSPQILLLSGIGPNEQLRKFNIPLVLDLKEVGQGMQDNPCIAILVDTKPENRLPDPPQVAGIADDMKIIIEASIQPLSVNSTRVNIAAKIASPSSRGMLELKNTDPRMNPAVRFNYLASENDMEECEKMTRLLYRIARSKSIAFFFGMNGQKKLTSTENDVRKFCRKNVRTFYHYHGGCRVGSVVDEHYKVYGVKGLRVIDGSTFSDSPGTNPMATLLMLGRYQGIKILREREAVSDLNSQK</sequence>
<dbReference type="InterPro" id="IPR051871">
    <property type="entry name" value="GMC_Oxidoreductase-Related"/>
</dbReference>
<dbReference type="PROSITE" id="PS00623">
    <property type="entry name" value="GMC_OXRED_1"/>
    <property type="match status" value="1"/>
</dbReference>
<keyword evidence="5 6" id="KW-0274">FAD</keyword>